<gene>
    <name evidence="1" type="ORF">SAMN05421807_107154</name>
</gene>
<evidence type="ECO:0000313" key="2">
    <source>
        <dbReference type="Proteomes" id="UP000184079"/>
    </source>
</evidence>
<proteinExistence type="predicted"/>
<name>A0A1M5T8S8_9BACI</name>
<keyword evidence="2" id="KW-1185">Reference proteome</keyword>
<protein>
    <submittedName>
        <fullName evidence="1">Uncharacterized protein</fullName>
    </submittedName>
</protein>
<dbReference type="Proteomes" id="UP000184079">
    <property type="component" value="Unassembled WGS sequence"/>
</dbReference>
<accession>A0A1M5T8S8</accession>
<dbReference type="AlphaFoldDB" id="A0A1M5T8S8"/>
<dbReference type="EMBL" id="FQXD01000007">
    <property type="protein sequence ID" value="SHH47108.1"/>
    <property type="molecule type" value="Genomic_DNA"/>
</dbReference>
<organism evidence="1 2">
    <name type="scientific">Virgibacillus chiguensis</name>
    <dbReference type="NCBI Taxonomy" id="411959"/>
    <lineage>
        <taxon>Bacteria</taxon>
        <taxon>Bacillati</taxon>
        <taxon>Bacillota</taxon>
        <taxon>Bacilli</taxon>
        <taxon>Bacillales</taxon>
        <taxon>Bacillaceae</taxon>
        <taxon>Virgibacillus</taxon>
    </lineage>
</organism>
<dbReference type="OrthoDB" id="2455498at2"/>
<dbReference type="RefSeq" id="WP_073008374.1">
    <property type="nucleotide sequence ID" value="NZ_FQXD01000007.1"/>
</dbReference>
<reference evidence="2" key="1">
    <citation type="submission" date="2016-11" db="EMBL/GenBank/DDBJ databases">
        <authorList>
            <person name="Varghese N."/>
            <person name="Submissions S."/>
        </authorList>
    </citation>
    <scope>NUCLEOTIDE SEQUENCE [LARGE SCALE GENOMIC DNA]</scope>
    <source>
        <strain evidence="2">CGMCC 1.6496</strain>
    </source>
</reference>
<evidence type="ECO:0000313" key="1">
    <source>
        <dbReference type="EMBL" id="SHH47108.1"/>
    </source>
</evidence>
<sequence>MQINHFLHVYSNNSIVAEQKKPFNTNPFGISKLEAYKTTTDEAKEHALRRLMSPILVNLSRTSDGKITGDRIQRNREDVLALTEDDLNTVDINWDRLQMDLTNRTPSYATLDRLAKDMDHIASQYAYSQSRITQSFTGSEREEYFKKLDSIINNHVDSYAKQFSRMTGSFLSEHGVNEEAEMISASIKDLFQQRKEQYTTFIQENEDFAGIKGTPDEWLVADNTYMAQQLQSSYKKKLLNNTSTKESGYNMDELMAIGTLVKEMQYVDYRSRPLGGNKHKSEEEFGVELGFQAMKYALIKDNYEMRDGLQSKLNMVFQEFVDKQNEKAADYIKRMRNDPFVRNEEAYRMDWNDQLVQDIMASLVGNLDAVDVNGSFQKDMSAILQGYINHTKNTETSKLSRYHEYHNSWNKSNYIAGWNRFVEHILPRDSMRTYLLEENPSYVDITI</sequence>